<dbReference type="InterPro" id="IPR022100">
    <property type="entry name" value="WDHD1/CFT4_beta-prop_2nd"/>
</dbReference>
<dbReference type="GO" id="GO:0006281">
    <property type="term" value="P:DNA repair"/>
    <property type="evidence" value="ECO:0007669"/>
    <property type="project" value="TreeGrafter"/>
</dbReference>
<protein>
    <submittedName>
        <fullName evidence="9">DNA-directed RNA polymerase</fullName>
    </submittedName>
</protein>
<feature type="compositionally biased region" description="Basic and acidic residues" evidence="6">
    <location>
        <begin position="1092"/>
        <end position="1109"/>
    </location>
</feature>
<dbReference type="InterPro" id="IPR011047">
    <property type="entry name" value="Quinoprotein_ADH-like_sf"/>
</dbReference>
<dbReference type="PANTHER" id="PTHR19932">
    <property type="entry name" value="WD REPEAT AND HMG-BOX DNA BINDING PROTEIN"/>
    <property type="match status" value="1"/>
</dbReference>
<proteinExistence type="inferred from homology"/>
<dbReference type="GO" id="GO:0006366">
    <property type="term" value="P:transcription by RNA polymerase II"/>
    <property type="evidence" value="ECO:0007669"/>
    <property type="project" value="InterPro"/>
</dbReference>
<evidence type="ECO:0000256" key="2">
    <source>
        <dbReference type="ARBA" id="ARBA00022478"/>
    </source>
</evidence>
<keyword evidence="4" id="KW-0539">Nucleus</keyword>
<evidence type="ECO:0000256" key="4">
    <source>
        <dbReference type="ARBA" id="ARBA00023242"/>
    </source>
</evidence>
<evidence type="ECO:0000256" key="5">
    <source>
        <dbReference type="SAM" id="Coils"/>
    </source>
</evidence>
<feature type="region of interest" description="Disordered" evidence="6">
    <location>
        <begin position="424"/>
        <end position="451"/>
    </location>
</feature>
<keyword evidence="5" id="KW-0175">Coiled coil</keyword>
<dbReference type="InterPro" id="IPR009025">
    <property type="entry name" value="RBP11-like_dimer"/>
</dbReference>
<dbReference type="GO" id="GO:0003899">
    <property type="term" value="F:DNA-directed RNA polymerase activity"/>
    <property type="evidence" value="ECO:0007669"/>
    <property type="project" value="InterPro"/>
</dbReference>
<dbReference type="EMBL" id="BDSA01000001">
    <property type="protein sequence ID" value="GBE59247.1"/>
    <property type="molecule type" value="Genomic_DNA"/>
</dbReference>
<evidence type="ECO:0000259" key="7">
    <source>
        <dbReference type="Pfam" id="PF12341"/>
    </source>
</evidence>
<dbReference type="GO" id="GO:0005665">
    <property type="term" value="C:RNA polymerase II, core complex"/>
    <property type="evidence" value="ECO:0007669"/>
    <property type="project" value="InterPro"/>
</dbReference>
<dbReference type="GO" id="GO:0006261">
    <property type="term" value="P:DNA-templated DNA replication"/>
    <property type="evidence" value="ECO:0007669"/>
    <property type="project" value="TreeGrafter"/>
</dbReference>
<dbReference type="GO" id="GO:0046983">
    <property type="term" value="F:protein dimerization activity"/>
    <property type="evidence" value="ECO:0007669"/>
    <property type="project" value="InterPro"/>
</dbReference>
<dbReference type="InterPro" id="IPR022905">
    <property type="entry name" value="Rpo11-like"/>
</dbReference>
<dbReference type="Proteomes" id="UP000236319">
    <property type="component" value="Unassembled WGS sequence"/>
</dbReference>
<dbReference type="SUPFAM" id="SSF50998">
    <property type="entry name" value="Quinoprotein alcohol dehydrogenase-like"/>
    <property type="match status" value="1"/>
</dbReference>
<evidence type="ECO:0000256" key="1">
    <source>
        <dbReference type="ARBA" id="ARBA00004123"/>
    </source>
</evidence>
<evidence type="ECO:0000256" key="3">
    <source>
        <dbReference type="ARBA" id="ARBA00023163"/>
    </source>
</evidence>
<comment type="caution">
    <text evidence="9">The sequence shown here is derived from an EMBL/GenBank/DDBJ whole genome shotgun (WGS) entry which is preliminary data.</text>
</comment>
<feature type="compositionally biased region" description="Basic and acidic residues" evidence="6">
    <location>
        <begin position="424"/>
        <end position="435"/>
    </location>
</feature>
<organism evidence="9 10">
    <name type="scientific">Babesia ovata</name>
    <dbReference type="NCBI Taxonomy" id="189622"/>
    <lineage>
        <taxon>Eukaryota</taxon>
        <taxon>Sar</taxon>
        <taxon>Alveolata</taxon>
        <taxon>Apicomplexa</taxon>
        <taxon>Aconoidasida</taxon>
        <taxon>Piroplasmida</taxon>
        <taxon>Babesiidae</taxon>
        <taxon>Babesia</taxon>
    </lineage>
</organism>
<dbReference type="Pfam" id="PF12341">
    <property type="entry name" value="Mcl1_mid"/>
    <property type="match status" value="1"/>
</dbReference>
<evidence type="ECO:0000313" key="9">
    <source>
        <dbReference type="EMBL" id="GBE59247.1"/>
    </source>
</evidence>
<name>A0A2H6K8C2_9APIC</name>
<accession>A0A2H6K8C2</accession>
<feature type="domain" description="DNA-directed RNA polymerase RBP11-like dimerisation" evidence="8">
    <location>
        <begin position="24"/>
        <end position="94"/>
    </location>
</feature>
<keyword evidence="3" id="KW-0804">Transcription</keyword>
<dbReference type="GO" id="GO:0000278">
    <property type="term" value="P:mitotic cell cycle"/>
    <property type="evidence" value="ECO:0007669"/>
    <property type="project" value="TreeGrafter"/>
</dbReference>
<dbReference type="GeneID" id="39873017"/>
<evidence type="ECO:0000313" key="10">
    <source>
        <dbReference type="Proteomes" id="UP000236319"/>
    </source>
</evidence>
<dbReference type="OrthoDB" id="364386at2759"/>
<gene>
    <name evidence="9" type="ORF">BOVATA_007400</name>
</gene>
<reference evidence="9 10" key="1">
    <citation type="journal article" date="2017" name="BMC Genomics">
        <title>Whole-genome assembly of Babesia ovata and comparative genomics between closely related pathogens.</title>
        <authorList>
            <person name="Yamagishi J."/>
            <person name="Asada M."/>
            <person name="Hakimi H."/>
            <person name="Tanaka T.Q."/>
            <person name="Sugimoto C."/>
            <person name="Kawazu S."/>
        </authorList>
    </citation>
    <scope>NUCLEOTIDE SEQUENCE [LARGE SCALE GENOMIC DNA]</scope>
    <source>
        <strain evidence="9 10">Miyake</strain>
    </source>
</reference>
<dbReference type="Pfam" id="PF13656">
    <property type="entry name" value="RNA_pol_L_2"/>
    <property type="match status" value="1"/>
</dbReference>
<feature type="compositionally biased region" description="Low complexity" evidence="6">
    <location>
        <begin position="1067"/>
        <end position="1080"/>
    </location>
</feature>
<dbReference type="SUPFAM" id="SSF55257">
    <property type="entry name" value="RBP11-like subunits of RNA polymerase"/>
    <property type="match status" value="1"/>
</dbReference>
<dbReference type="InterPro" id="IPR037685">
    <property type="entry name" value="RBP11"/>
</dbReference>
<evidence type="ECO:0000259" key="8">
    <source>
        <dbReference type="Pfam" id="PF13656"/>
    </source>
</evidence>
<dbReference type="VEuPathDB" id="PiroplasmaDB:BOVATA_007400"/>
<keyword evidence="2 9" id="KW-0240">DNA-directed RNA polymerase</keyword>
<feature type="region of interest" description="Disordered" evidence="6">
    <location>
        <begin position="1018"/>
        <end position="1117"/>
    </location>
</feature>
<keyword evidence="10" id="KW-1185">Reference proteome</keyword>
<evidence type="ECO:0000256" key="6">
    <source>
        <dbReference type="SAM" id="MobiDB-lite"/>
    </source>
</evidence>
<dbReference type="GO" id="GO:0043596">
    <property type="term" value="C:nuclear replication fork"/>
    <property type="evidence" value="ECO:0007669"/>
    <property type="project" value="TreeGrafter"/>
</dbReference>
<dbReference type="CDD" id="cd06926">
    <property type="entry name" value="RNAP_II_RPB11"/>
    <property type="match status" value="1"/>
</dbReference>
<feature type="coiled-coil region" evidence="5">
    <location>
        <begin position="512"/>
        <end position="539"/>
    </location>
</feature>
<dbReference type="AlphaFoldDB" id="A0A2H6K8C2"/>
<dbReference type="RefSeq" id="XP_028865490.1">
    <property type="nucleotide sequence ID" value="XM_029009657.1"/>
</dbReference>
<dbReference type="Gene3D" id="3.30.1360.10">
    <property type="entry name" value="RNA polymerase, RBP11-like subunit"/>
    <property type="match status" value="1"/>
</dbReference>
<dbReference type="HAMAP" id="MF_00261">
    <property type="entry name" value="RNApol_arch_Rpo11"/>
    <property type="match status" value="1"/>
</dbReference>
<dbReference type="InterPro" id="IPR036603">
    <property type="entry name" value="RBP11-like"/>
</dbReference>
<feature type="domain" description="WDHD1/CFT4 second beta-propeller" evidence="7">
    <location>
        <begin position="539"/>
        <end position="846"/>
    </location>
</feature>
<sequence length="1117" mass="123628">MMELGQGVKKVEWITDSRSPLCGTFIVYLEDHTFGTLMRSRLSKDERVAFVGYRVPHPLENKLEIRLRCKVDSPFTVMLNALSTVRSNVAHLKKVYMAVDAAGSAPPLAVHASCVAFARRLEVCWVQSLQGKAGVDVEDWKVCISPQVEPKISTTYITALDVCTAPSTLSKYRFVVALGYANGTICLSGVDAAGDFHIVSHNDKNKAKVLHLEVQVDVEADKKGKAALHSFALLEGGTIVRFAWDTLEQSHVECGDGIIGLRASLAHGVIAQYAKDRMVLRGLDTDSTLKTFENVGSDTWGEWALGFHPQQRLLAFAGANAVRYTAAPRWEIYQFGDGVVHSEPISCLQFITLGEIVALLTASRDNIAVWDFDAQSVLYRRSGCEFRLCALTDLGEKEVNLAILGNVYDKKPWTVTRLSLPADDRMEEVGGKRPAESSSSSKSAGAQGNKRFRRMVDDMAEDAGDVAEDEGDLFDGVDHVDVDAEKPEVPASPSERRRRNADVFDMLNDESSMALMEDIERLKRRVAQLERRSEARYNLTPGSCPAPHDESSQWLMYWDDGGQITKQGTGDSTTLHVHLYSGPNAGYVQKHDSHNCHTAALCGRALVTGSELALENDPQGLLTVYNLGTNEIWQRRLRHERIASVAVSDEFVAVLGDGVLYIFSFAGSMLGVYRLKGAPVGLAAKGNMLAVISECSSNPKSSTVYSTRLLWVNGLRGLARNSLNRVVDLYDDVLVLPPNRHVSWLSISDQLNLWVGDSSGEFLDKVISYRTGQLMSLVPAMASFHKLGGVSFEWVPSLHLADLGGESSSEEKSNRIRAFPLYVNEQKLCYIRLKEGERYPHSHAPVNFLGYTLRKAPLRIEGASGAYMPFNKFYSVMTRDPKLKEVGPAGIVEDVAAIPWQQYDEMRHSLTLQGAQLELLMQLQQAYGFWFRDAERVTQKAATSMGNVELVHDKWLLRMLRKVKGQRQDGNVLYDVLRMIRYQRCLDTAAEIMSDQMDGRQRRVLREAAMLLANGPNRDFLFPSRENKAPEANDTQQPSAGVEPDSGRGVHDVTVLNRTVTHDKDTAPVSVPAPGKAVAPPAAPKPNAPAKPVHDGFVEVDGKPEDKSNWMEQVFHP</sequence>
<comment type="subcellular location">
    <subcellularLocation>
        <location evidence="1">Nucleus</location>
    </subcellularLocation>
</comment>
<dbReference type="PANTHER" id="PTHR19932:SF10">
    <property type="entry name" value="WD REPEAT AND HMG-BOX DNA-BINDING PROTEIN 1"/>
    <property type="match status" value="1"/>
</dbReference>
<dbReference type="GO" id="GO:0003682">
    <property type="term" value="F:chromatin binding"/>
    <property type="evidence" value="ECO:0007669"/>
    <property type="project" value="TreeGrafter"/>
</dbReference>